<dbReference type="InterPro" id="IPR021924">
    <property type="entry name" value="DUF3537"/>
</dbReference>
<comment type="caution">
    <text evidence="3">The sequence shown here is derived from an EMBL/GenBank/DDBJ whole genome shotgun (WGS) entry which is preliminary data.</text>
</comment>
<name>A0A8S9NMA4_BRACR</name>
<proteinExistence type="predicted"/>
<dbReference type="PANTHER" id="PTHR31963">
    <property type="entry name" value="RAS GUANINE NUCLEOTIDE EXCHANGE FACTOR K"/>
    <property type="match status" value="1"/>
</dbReference>
<accession>A0A8S9NMA4</accession>
<sequence length="244" mass="27448">MAKLLWLILCLGKLRQGAKLVLELGPCKDCERYQYKSFELNIVVSQACLAGASLLCVSHNLRKHGIRKFLFVDQLSGRMGRLKAQYIQQISMILSIFELCDSSRVVGKLKPFMCFLITKLYKHIRLRHYLSKISHRFRIFLLLQFLVVTVSQFTTLFQTTAYNGRITYINGGDFAVSAVVQVVGIILCLHAATKIFHRAQAIASVASKWHAIMLCSSTDTTQIRTSPSGVHLEATTNPPISVQN</sequence>
<feature type="chain" id="PRO_5035869822" evidence="2">
    <location>
        <begin position="18"/>
        <end position="244"/>
    </location>
</feature>
<evidence type="ECO:0000256" key="2">
    <source>
        <dbReference type="SAM" id="SignalP"/>
    </source>
</evidence>
<keyword evidence="2" id="KW-0732">Signal</keyword>
<protein>
    <submittedName>
        <fullName evidence="3">Uncharacterized protein</fullName>
    </submittedName>
</protein>
<reference evidence="3" key="1">
    <citation type="submission" date="2019-12" db="EMBL/GenBank/DDBJ databases">
        <title>Genome sequencing and annotation of Brassica cretica.</title>
        <authorList>
            <person name="Studholme D.J."/>
            <person name="Sarris P."/>
        </authorList>
    </citation>
    <scope>NUCLEOTIDE SEQUENCE</scope>
    <source>
        <strain evidence="3">PFS-109/04</strain>
        <tissue evidence="3">Leaf</tissue>
    </source>
</reference>
<keyword evidence="1" id="KW-1133">Transmembrane helix</keyword>
<keyword evidence="1" id="KW-0812">Transmembrane</keyword>
<evidence type="ECO:0000256" key="1">
    <source>
        <dbReference type="SAM" id="Phobius"/>
    </source>
</evidence>
<dbReference type="Proteomes" id="UP000712600">
    <property type="component" value="Unassembled WGS sequence"/>
</dbReference>
<gene>
    <name evidence="3" type="ORF">F2Q69_00008610</name>
</gene>
<evidence type="ECO:0000313" key="3">
    <source>
        <dbReference type="EMBL" id="KAF3506238.1"/>
    </source>
</evidence>
<evidence type="ECO:0000313" key="4">
    <source>
        <dbReference type="Proteomes" id="UP000712600"/>
    </source>
</evidence>
<feature type="signal peptide" evidence="2">
    <location>
        <begin position="1"/>
        <end position="17"/>
    </location>
</feature>
<keyword evidence="1" id="KW-0472">Membrane</keyword>
<organism evidence="3 4">
    <name type="scientific">Brassica cretica</name>
    <name type="common">Mustard</name>
    <dbReference type="NCBI Taxonomy" id="69181"/>
    <lineage>
        <taxon>Eukaryota</taxon>
        <taxon>Viridiplantae</taxon>
        <taxon>Streptophyta</taxon>
        <taxon>Embryophyta</taxon>
        <taxon>Tracheophyta</taxon>
        <taxon>Spermatophyta</taxon>
        <taxon>Magnoliopsida</taxon>
        <taxon>eudicotyledons</taxon>
        <taxon>Gunneridae</taxon>
        <taxon>Pentapetalae</taxon>
        <taxon>rosids</taxon>
        <taxon>malvids</taxon>
        <taxon>Brassicales</taxon>
        <taxon>Brassicaceae</taxon>
        <taxon>Brassiceae</taxon>
        <taxon>Brassica</taxon>
    </lineage>
</organism>
<dbReference type="EMBL" id="QGKX02001521">
    <property type="protein sequence ID" value="KAF3506238.1"/>
    <property type="molecule type" value="Genomic_DNA"/>
</dbReference>
<feature type="transmembrane region" description="Helical" evidence="1">
    <location>
        <begin position="137"/>
        <end position="154"/>
    </location>
</feature>
<dbReference type="AlphaFoldDB" id="A0A8S9NMA4"/>
<dbReference type="PANTHER" id="PTHR31963:SF2">
    <property type="entry name" value="ZINC FINGER CONSTANS-LIKE PROTEIN (DUF3537)"/>
    <property type="match status" value="1"/>
</dbReference>
<dbReference type="Pfam" id="PF12056">
    <property type="entry name" value="DUF3537"/>
    <property type="match status" value="2"/>
</dbReference>
<feature type="transmembrane region" description="Helical" evidence="1">
    <location>
        <begin position="174"/>
        <end position="192"/>
    </location>
</feature>